<gene>
    <name evidence="1" type="ORF">BW737_004025</name>
</gene>
<name>A0ABX4MDG3_9ACTO</name>
<proteinExistence type="predicted"/>
<evidence type="ECO:0000313" key="2">
    <source>
        <dbReference type="Proteomes" id="UP000194577"/>
    </source>
</evidence>
<organism evidence="1 2">
    <name type="scientific">Actinomyces ruminis</name>
    <dbReference type="NCBI Taxonomy" id="1937003"/>
    <lineage>
        <taxon>Bacteria</taxon>
        <taxon>Bacillati</taxon>
        <taxon>Actinomycetota</taxon>
        <taxon>Actinomycetes</taxon>
        <taxon>Actinomycetales</taxon>
        <taxon>Actinomycetaceae</taxon>
        <taxon>Actinomyces</taxon>
    </lineage>
</organism>
<sequence length="76" mass="8394">MHMPVATVNLNGIDPLTTIPSKEAQGDLKIHDPPALSPYRRLILDLIAVRAGEPSQRRLVTHAARRRHVFPLVVVG</sequence>
<dbReference type="Proteomes" id="UP000194577">
    <property type="component" value="Unassembled WGS sequence"/>
</dbReference>
<comment type="caution">
    <text evidence="1">The sequence shown here is derived from an EMBL/GenBank/DDBJ whole genome shotgun (WGS) entry which is preliminary data.</text>
</comment>
<reference evidence="1 2" key="1">
    <citation type="submission" date="2017-10" db="EMBL/GenBank/DDBJ databases">
        <title>Draft genome sequence of cellulolytic Actinomyces sp CtC72 isolated from cattle rumen fluid.</title>
        <authorList>
            <person name="Joshi A.J."/>
            <person name="Vasudevan G."/>
            <person name="Lanjekar V.B."/>
            <person name="Hivarkar S."/>
            <person name="Engineer A."/>
            <person name="Pore S.D."/>
            <person name="Dhakephalkar P.K."/>
            <person name="Dagar S."/>
        </authorList>
    </citation>
    <scope>NUCLEOTIDE SEQUENCE [LARGE SCALE GENOMIC DNA]</scope>
    <source>
        <strain evidence="2">CtC72</strain>
    </source>
</reference>
<keyword evidence="2" id="KW-1185">Reference proteome</keyword>
<dbReference type="EMBL" id="MTPX02000026">
    <property type="protein sequence ID" value="PHP53261.1"/>
    <property type="molecule type" value="Genomic_DNA"/>
</dbReference>
<evidence type="ECO:0000313" key="1">
    <source>
        <dbReference type="EMBL" id="PHP53261.1"/>
    </source>
</evidence>
<accession>A0ABX4MDG3</accession>
<protein>
    <submittedName>
        <fullName evidence="1">Uncharacterized protein</fullName>
    </submittedName>
</protein>